<dbReference type="InterPro" id="IPR027417">
    <property type="entry name" value="P-loop_NTPase"/>
</dbReference>
<dbReference type="OrthoDB" id="20872at2759"/>
<organism evidence="5 6">
    <name type="scientific">Trematosphaeria pertusa</name>
    <dbReference type="NCBI Taxonomy" id="390896"/>
    <lineage>
        <taxon>Eukaryota</taxon>
        <taxon>Fungi</taxon>
        <taxon>Dikarya</taxon>
        <taxon>Ascomycota</taxon>
        <taxon>Pezizomycotina</taxon>
        <taxon>Dothideomycetes</taxon>
        <taxon>Pleosporomycetidae</taxon>
        <taxon>Pleosporales</taxon>
        <taxon>Massarineae</taxon>
        <taxon>Trematosphaeriaceae</taxon>
        <taxon>Trematosphaeria</taxon>
    </lineage>
</organism>
<dbReference type="InterPro" id="IPR005225">
    <property type="entry name" value="Small_GTP-bd"/>
</dbReference>
<sequence length="524" mass="57948">MEVAGLAVGVAGLAGLFSACSSAFLLVQKGRSFGKDYKILETKFNNQELRLRAWGRACGLIDGTQYDVRLDEPELHQQLEATLECIKLLLGDAKELKDRYGLRPCEGRFEGSRSDSIAIGSYPTGARPVNFLERRGSLKELLFRRTRSQRSRPNSASAIGTALWIIEDREKFSELVRHLKDFIDDLEDLTRATDVPPRQLIFVEYEIESIDDVDELEYMEMARQGDDDAVSDAASARLEQLSQGTASIRASMETGRTGSFITLESYFTARTQSSVSRTNSLANSASSGPILAAQTGQQGRSPAMVSIGSSTVRPGDEGEILPCYKCVVVGEASARKTELLSKFKFGNSPPRYMPVVFEEYVITCGIFGRQVNLALWDTSGTEGYDNFRTATFANADVFIICFPLGVSQDRNQVRERWLPELQRNCPGAGYVLTGIEPGSAHETSPDDLVRGKNFAREIGAWGYVQCNIETGAGVNDVFEAVTRAVIPADWARSGSRLSRGWTLPWRNRHPELRAIEETWEGTAE</sequence>
<feature type="domain" description="Prion-inhibition and propagation HeLo" evidence="4">
    <location>
        <begin position="5"/>
        <end position="217"/>
    </location>
</feature>
<dbReference type="InterPro" id="IPR003578">
    <property type="entry name" value="Small_GTPase_Rho"/>
</dbReference>
<keyword evidence="2" id="KW-0547">Nucleotide-binding</keyword>
<proteinExistence type="predicted"/>
<dbReference type="PROSITE" id="PS51420">
    <property type="entry name" value="RHO"/>
    <property type="match status" value="1"/>
</dbReference>
<dbReference type="Gene3D" id="1.20.120.1020">
    <property type="entry name" value="Prion-inhibition and propagation, HeLo domain"/>
    <property type="match status" value="1"/>
</dbReference>
<accession>A0A6A6IMI7</accession>
<dbReference type="InterPro" id="IPR038305">
    <property type="entry name" value="HeLo_sf"/>
</dbReference>
<dbReference type="PANTHER" id="PTHR24072">
    <property type="entry name" value="RHO FAMILY GTPASE"/>
    <property type="match status" value="1"/>
</dbReference>
<dbReference type="SUPFAM" id="SSF52540">
    <property type="entry name" value="P-loop containing nucleoside triphosphate hydrolases"/>
    <property type="match status" value="1"/>
</dbReference>
<name>A0A6A6IMI7_9PLEO</name>
<dbReference type="GO" id="GO:0005525">
    <property type="term" value="F:GTP binding"/>
    <property type="evidence" value="ECO:0007669"/>
    <property type="project" value="UniProtKB-KW"/>
</dbReference>
<dbReference type="EMBL" id="ML987193">
    <property type="protein sequence ID" value="KAF2251439.1"/>
    <property type="molecule type" value="Genomic_DNA"/>
</dbReference>
<evidence type="ECO:0000256" key="3">
    <source>
        <dbReference type="ARBA" id="ARBA00023134"/>
    </source>
</evidence>
<dbReference type="AlphaFoldDB" id="A0A6A6IMI7"/>
<evidence type="ECO:0000256" key="2">
    <source>
        <dbReference type="ARBA" id="ARBA00022741"/>
    </source>
</evidence>
<protein>
    <submittedName>
        <fullName evidence="5">P-loop containing nucleoside triphosphate hydrolase protein</fullName>
    </submittedName>
</protein>
<evidence type="ECO:0000313" key="5">
    <source>
        <dbReference type="EMBL" id="KAF2251439.1"/>
    </source>
</evidence>
<dbReference type="Pfam" id="PF00071">
    <property type="entry name" value="Ras"/>
    <property type="match status" value="1"/>
</dbReference>
<dbReference type="SMART" id="SM00174">
    <property type="entry name" value="RHO"/>
    <property type="match status" value="1"/>
</dbReference>
<evidence type="ECO:0000259" key="4">
    <source>
        <dbReference type="Pfam" id="PF14479"/>
    </source>
</evidence>
<dbReference type="GeneID" id="54579090"/>
<dbReference type="RefSeq" id="XP_033686443.1">
    <property type="nucleotide sequence ID" value="XM_033825760.1"/>
</dbReference>
<dbReference type="SMART" id="SM00173">
    <property type="entry name" value="RAS"/>
    <property type="match status" value="1"/>
</dbReference>
<dbReference type="PROSITE" id="PS51419">
    <property type="entry name" value="RAB"/>
    <property type="match status" value="1"/>
</dbReference>
<dbReference type="PRINTS" id="PR00449">
    <property type="entry name" value="RASTRNSFRMNG"/>
</dbReference>
<dbReference type="Pfam" id="PF14479">
    <property type="entry name" value="HeLo"/>
    <property type="match status" value="1"/>
</dbReference>
<keyword evidence="3" id="KW-0342">GTP-binding</keyword>
<evidence type="ECO:0000313" key="6">
    <source>
        <dbReference type="Proteomes" id="UP000800094"/>
    </source>
</evidence>
<keyword evidence="5" id="KW-0378">Hydrolase</keyword>
<dbReference type="GO" id="GO:0007264">
    <property type="term" value="P:small GTPase-mediated signal transduction"/>
    <property type="evidence" value="ECO:0007669"/>
    <property type="project" value="InterPro"/>
</dbReference>
<dbReference type="InterPro" id="IPR029498">
    <property type="entry name" value="HeLo_dom"/>
</dbReference>
<evidence type="ECO:0000256" key="1">
    <source>
        <dbReference type="ARBA" id="ARBA00022481"/>
    </source>
</evidence>
<keyword evidence="1" id="KW-0488">Methylation</keyword>
<keyword evidence="6" id="KW-1185">Reference proteome</keyword>
<reference evidence="5" key="1">
    <citation type="journal article" date="2020" name="Stud. Mycol.">
        <title>101 Dothideomycetes genomes: a test case for predicting lifestyles and emergence of pathogens.</title>
        <authorList>
            <person name="Haridas S."/>
            <person name="Albert R."/>
            <person name="Binder M."/>
            <person name="Bloem J."/>
            <person name="Labutti K."/>
            <person name="Salamov A."/>
            <person name="Andreopoulos B."/>
            <person name="Baker S."/>
            <person name="Barry K."/>
            <person name="Bills G."/>
            <person name="Bluhm B."/>
            <person name="Cannon C."/>
            <person name="Castanera R."/>
            <person name="Culley D."/>
            <person name="Daum C."/>
            <person name="Ezra D."/>
            <person name="Gonzalez J."/>
            <person name="Henrissat B."/>
            <person name="Kuo A."/>
            <person name="Liang C."/>
            <person name="Lipzen A."/>
            <person name="Lutzoni F."/>
            <person name="Magnuson J."/>
            <person name="Mondo S."/>
            <person name="Nolan M."/>
            <person name="Ohm R."/>
            <person name="Pangilinan J."/>
            <person name="Park H.-J."/>
            <person name="Ramirez L."/>
            <person name="Alfaro M."/>
            <person name="Sun H."/>
            <person name="Tritt A."/>
            <person name="Yoshinaga Y."/>
            <person name="Zwiers L.-H."/>
            <person name="Turgeon B."/>
            <person name="Goodwin S."/>
            <person name="Spatafora J."/>
            <person name="Crous P."/>
            <person name="Grigoriev I."/>
        </authorList>
    </citation>
    <scope>NUCLEOTIDE SEQUENCE</scope>
    <source>
        <strain evidence="5">CBS 122368</strain>
    </source>
</reference>
<dbReference type="Proteomes" id="UP000800094">
    <property type="component" value="Unassembled WGS sequence"/>
</dbReference>
<dbReference type="NCBIfam" id="TIGR00231">
    <property type="entry name" value="small_GTP"/>
    <property type="match status" value="1"/>
</dbReference>
<gene>
    <name evidence="5" type="ORF">BU26DRAFT_482064</name>
</gene>
<dbReference type="InterPro" id="IPR001806">
    <property type="entry name" value="Small_GTPase"/>
</dbReference>
<dbReference type="GO" id="GO:0003924">
    <property type="term" value="F:GTPase activity"/>
    <property type="evidence" value="ECO:0007669"/>
    <property type="project" value="InterPro"/>
</dbReference>
<dbReference type="SMART" id="SM00175">
    <property type="entry name" value="RAB"/>
    <property type="match status" value="1"/>
</dbReference>
<dbReference type="Gene3D" id="3.40.50.300">
    <property type="entry name" value="P-loop containing nucleotide triphosphate hydrolases"/>
    <property type="match status" value="1"/>
</dbReference>